<dbReference type="InterPro" id="IPR000045">
    <property type="entry name" value="Prepilin_IV_endopep_pep"/>
</dbReference>
<reference evidence="4 5" key="1">
    <citation type="submission" date="2024-03" db="EMBL/GenBank/DDBJ databases">
        <title>Human intestinal bacterial collection.</title>
        <authorList>
            <person name="Pauvert C."/>
            <person name="Hitch T.C.A."/>
            <person name="Clavel T."/>
        </authorList>
    </citation>
    <scope>NUCLEOTIDE SEQUENCE [LARGE SCALE GENOMIC DNA]</scope>
    <source>
        <strain evidence="4 5">CLA-JM-H38</strain>
    </source>
</reference>
<gene>
    <name evidence="4" type="ORF">WMO39_08575</name>
</gene>
<evidence type="ECO:0000256" key="1">
    <source>
        <dbReference type="ARBA" id="ARBA00005801"/>
    </source>
</evidence>
<dbReference type="RefSeq" id="WP_367286114.1">
    <property type="nucleotide sequence ID" value="NZ_JBBMEZ010000023.1"/>
</dbReference>
<evidence type="ECO:0000313" key="4">
    <source>
        <dbReference type="EMBL" id="MEQ2470374.1"/>
    </source>
</evidence>
<dbReference type="PANTHER" id="PTHR30487:SF0">
    <property type="entry name" value="PREPILIN LEADER PEPTIDASE_N-METHYLTRANSFERASE-RELATED"/>
    <property type="match status" value="1"/>
</dbReference>
<accession>A0ABV1FEQ3</accession>
<keyword evidence="2" id="KW-1133">Transmembrane helix</keyword>
<dbReference type="EMBL" id="JBBMEZ010000023">
    <property type="protein sequence ID" value="MEQ2470374.1"/>
    <property type="molecule type" value="Genomic_DNA"/>
</dbReference>
<dbReference type="Pfam" id="PF01478">
    <property type="entry name" value="Peptidase_A24"/>
    <property type="match status" value="1"/>
</dbReference>
<comment type="similarity">
    <text evidence="1">Belongs to the peptidase A24 family.</text>
</comment>
<keyword evidence="4" id="KW-0378">Hydrolase</keyword>
<evidence type="ECO:0000259" key="3">
    <source>
        <dbReference type="Pfam" id="PF01478"/>
    </source>
</evidence>
<dbReference type="Gene3D" id="1.20.120.1220">
    <property type="match status" value="1"/>
</dbReference>
<feature type="transmembrane region" description="Helical" evidence="2">
    <location>
        <begin position="78"/>
        <end position="96"/>
    </location>
</feature>
<comment type="caution">
    <text evidence="4">The sequence shown here is derived from an EMBL/GenBank/DDBJ whole genome shotgun (WGS) entry which is preliminary data.</text>
</comment>
<feature type="transmembrane region" description="Helical" evidence="2">
    <location>
        <begin position="21"/>
        <end position="42"/>
    </location>
</feature>
<dbReference type="EC" id="3.4.23.-" evidence="4"/>
<name>A0ABV1FEQ3_9FIRM</name>
<feature type="domain" description="Prepilin type IV endopeptidase peptidase" evidence="3">
    <location>
        <begin position="61"/>
        <end position="166"/>
    </location>
</feature>
<evidence type="ECO:0000313" key="5">
    <source>
        <dbReference type="Proteomes" id="UP001490816"/>
    </source>
</evidence>
<protein>
    <submittedName>
        <fullName evidence="4">A24 family peptidase</fullName>
        <ecNumber evidence="4">3.4.23.-</ecNumber>
    </submittedName>
</protein>
<organism evidence="4 5">
    <name type="scientific">Ruminococcoides intestinale</name>
    <dbReference type="NCBI Taxonomy" id="3133162"/>
    <lineage>
        <taxon>Bacteria</taxon>
        <taxon>Bacillati</taxon>
        <taxon>Bacillota</taxon>
        <taxon>Clostridia</taxon>
        <taxon>Eubacteriales</taxon>
        <taxon>Oscillospiraceae</taxon>
        <taxon>Ruminococcoides</taxon>
    </lineage>
</organism>
<proteinExistence type="inferred from homology"/>
<feature type="transmembrane region" description="Helical" evidence="2">
    <location>
        <begin position="108"/>
        <end position="126"/>
    </location>
</feature>
<keyword evidence="2" id="KW-0812">Transmembrane</keyword>
<keyword evidence="5" id="KW-1185">Reference proteome</keyword>
<dbReference type="GO" id="GO:0016787">
    <property type="term" value="F:hydrolase activity"/>
    <property type="evidence" value="ECO:0007669"/>
    <property type="project" value="UniProtKB-KW"/>
</dbReference>
<evidence type="ECO:0000256" key="2">
    <source>
        <dbReference type="SAM" id="Phobius"/>
    </source>
</evidence>
<feature type="transmembrane region" description="Helical" evidence="2">
    <location>
        <begin position="147"/>
        <end position="170"/>
    </location>
</feature>
<sequence length="199" mass="21751">MKNGTIKKFNKSDIAIDSKSKVIYIVFAVLKSICIVALFNTIYVSHSIIHQLKLLVLIDSILPMAAVDYKKHKIPNPFLIVSLVLCMVLYIAELVFSPSTVLDSLKDGVIGATVIGLFFLLISLVFKNSMGMGDIKLFALMGLYQGLWGAFNSVFFSLLVSFFLALGLLISKKKKRKDSISFGPSILLGTIIAIGLSGI</sequence>
<dbReference type="Proteomes" id="UP001490816">
    <property type="component" value="Unassembled WGS sequence"/>
</dbReference>
<dbReference type="PANTHER" id="PTHR30487">
    <property type="entry name" value="TYPE 4 PREPILIN-LIKE PROTEINS LEADER PEPTIDE-PROCESSING ENZYME"/>
    <property type="match status" value="1"/>
</dbReference>
<dbReference type="InterPro" id="IPR050882">
    <property type="entry name" value="Prepilin_peptidase/N-MTase"/>
</dbReference>
<feature type="transmembrane region" description="Helical" evidence="2">
    <location>
        <begin position="182"/>
        <end position="198"/>
    </location>
</feature>
<keyword evidence="2" id="KW-0472">Membrane</keyword>